<keyword evidence="4 6" id="KW-1133">Transmembrane helix</keyword>
<evidence type="ECO:0000256" key="2">
    <source>
        <dbReference type="ARBA" id="ARBA00022475"/>
    </source>
</evidence>
<evidence type="ECO:0000256" key="3">
    <source>
        <dbReference type="ARBA" id="ARBA00022692"/>
    </source>
</evidence>
<dbReference type="InterPro" id="IPR003339">
    <property type="entry name" value="ABC/ECF_trnsptr_transmembrane"/>
</dbReference>
<comment type="subcellular location">
    <subcellularLocation>
        <location evidence="1">Membrane</location>
        <topology evidence="1">Multi-pass membrane protein</topology>
    </subcellularLocation>
</comment>
<evidence type="ECO:0000256" key="4">
    <source>
        <dbReference type="ARBA" id="ARBA00022989"/>
    </source>
</evidence>
<dbReference type="RefSeq" id="WP_218859222.1">
    <property type="nucleotide sequence ID" value="NZ_JACBZT010000001.1"/>
</dbReference>
<protein>
    <submittedName>
        <fullName evidence="7">Energy-coupling factor transport system permease protein</fullName>
    </submittedName>
</protein>
<feature type="transmembrane region" description="Helical" evidence="6">
    <location>
        <begin position="134"/>
        <end position="152"/>
    </location>
</feature>
<dbReference type="CDD" id="cd16914">
    <property type="entry name" value="EcfT"/>
    <property type="match status" value="1"/>
</dbReference>
<accession>A0A853CEP5</accession>
<feature type="transmembrane region" description="Helical" evidence="6">
    <location>
        <begin position="92"/>
        <end position="113"/>
    </location>
</feature>
<feature type="transmembrane region" description="Helical" evidence="6">
    <location>
        <begin position="20"/>
        <end position="48"/>
    </location>
</feature>
<dbReference type="Proteomes" id="UP000541969">
    <property type="component" value="Unassembled WGS sequence"/>
</dbReference>
<evidence type="ECO:0000256" key="5">
    <source>
        <dbReference type="ARBA" id="ARBA00023136"/>
    </source>
</evidence>
<dbReference type="GO" id="GO:0005886">
    <property type="term" value="C:plasma membrane"/>
    <property type="evidence" value="ECO:0007669"/>
    <property type="project" value="UniProtKB-ARBA"/>
</dbReference>
<keyword evidence="8" id="KW-1185">Reference proteome</keyword>
<comment type="caution">
    <text evidence="7">The sequence shown here is derived from an EMBL/GenBank/DDBJ whole genome shotgun (WGS) entry which is preliminary data.</text>
</comment>
<keyword evidence="5 6" id="KW-0472">Membrane</keyword>
<evidence type="ECO:0000256" key="6">
    <source>
        <dbReference type="SAM" id="Phobius"/>
    </source>
</evidence>
<evidence type="ECO:0000313" key="7">
    <source>
        <dbReference type="EMBL" id="NYJ05519.1"/>
    </source>
</evidence>
<dbReference type="PANTHER" id="PTHR34857">
    <property type="entry name" value="SLL0384 PROTEIN"/>
    <property type="match status" value="1"/>
</dbReference>
<dbReference type="Pfam" id="PF02361">
    <property type="entry name" value="CbiQ"/>
    <property type="match status" value="1"/>
</dbReference>
<proteinExistence type="predicted"/>
<dbReference type="AlphaFoldDB" id="A0A853CEP5"/>
<keyword evidence="2" id="KW-1003">Cell membrane</keyword>
<name>A0A853CEP5_9ACTN</name>
<dbReference type="InterPro" id="IPR051611">
    <property type="entry name" value="ECF_transporter_component"/>
</dbReference>
<dbReference type="EMBL" id="JACBZT010000001">
    <property type="protein sequence ID" value="NYJ05519.1"/>
    <property type="molecule type" value="Genomic_DNA"/>
</dbReference>
<feature type="transmembrane region" description="Helical" evidence="6">
    <location>
        <begin position="172"/>
        <end position="189"/>
    </location>
</feature>
<organism evidence="7 8">
    <name type="scientific">Petropleomorpha daqingensis</name>
    <dbReference type="NCBI Taxonomy" id="2026353"/>
    <lineage>
        <taxon>Bacteria</taxon>
        <taxon>Bacillati</taxon>
        <taxon>Actinomycetota</taxon>
        <taxon>Actinomycetes</taxon>
        <taxon>Geodermatophilales</taxon>
        <taxon>Geodermatophilaceae</taxon>
        <taxon>Petropleomorpha</taxon>
    </lineage>
</organism>
<dbReference type="PANTHER" id="PTHR34857:SF2">
    <property type="entry name" value="SLL0384 PROTEIN"/>
    <property type="match status" value="1"/>
</dbReference>
<keyword evidence="3 6" id="KW-0812">Transmembrane</keyword>
<reference evidence="7 8" key="1">
    <citation type="submission" date="2020-07" db="EMBL/GenBank/DDBJ databases">
        <title>Sequencing the genomes of 1000 actinobacteria strains.</title>
        <authorList>
            <person name="Klenk H.-P."/>
        </authorList>
    </citation>
    <scope>NUCLEOTIDE SEQUENCE [LARGE SCALE GENOMIC DNA]</scope>
    <source>
        <strain evidence="7 8">DSM 104001</strain>
    </source>
</reference>
<evidence type="ECO:0000256" key="1">
    <source>
        <dbReference type="ARBA" id="ARBA00004141"/>
    </source>
</evidence>
<gene>
    <name evidence="7" type="ORF">GGQ55_001797</name>
</gene>
<feature type="transmembrane region" description="Helical" evidence="6">
    <location>
        <begin position="223"/>
        <end position="243"/>
    </location>
</feature>
<sequence length="253" mass="25866">MTSLALGPAPDVPLSRINPVALLTAMAVVTVVLVTSLDVVTPAVVVAAELCLLPAAGLTAPGVLLRRTWPLLLGAGAVAAVNVLLSTDPSPVTGIGLALRVVGLALPGVLLVSATDPVRMADALTIHWRVSTRFAYGALAALRLAPLLVTEFEAIRLARRTRGVEAGRNPLAAARLLAGAGFTLLVGAVRRGSRLATAMDARGFDAGIPRSNARGSALHRRDAVFVAVTVVVCAVAVTLSMATGEWNPVFVGG</sequence>
<evidence type="ECO:0000313" key="8">
    <source>
        <dbReference type="Proteomes" id="UP000541969"/>
    </source>
</evidence>